<gene>
    <name evidence="1" type="ORF">ACFSUE_17155</name>
</gene>
<dbReference type="Proteomes" id="UP001597399">
    <property type="component" value="Unassembled WGS sequence"/>
</dbReference>
<accession>A0ABW5S6B7</accession>
<keyword evidence="2" id="KW-1185">Reference proteome</keyword>
<comment type="caution">
    <text evidence="1">The sequence shown here is derived from an EMBL/GenBank/DDBJ whole genome shotgun (WGS) entry which is preliminary data.</text>
</comment>
<reference evidence="2" key="1">
    <citation type="journal article" date="2019" name="Int. J. Syst. Evol. Microbiol.">
        <title>The Global Catalogue of Microorganisms (GCM) 10K type strain sequencing project: providing services to taxonomists for standard genome sequencing and annotation.</title>
        <authorList>
            <consortium name="The Broad Institute Genomics Platform"/>
            <consortium name="The Broad Institute Genome Sequencing Center for Infectious Disease"/>
            <person name="Wu L."/>
            <person name="Ma J."/>
        </authorList>
    </citation>
    <scope>NUCLEOTIDE SEQUENCE [LARGE SCALE GENOMIC DNA]</scope>
    <source>
        <strain evidence="2">TISTR 2466</strain>
    </source>
</reference>
<evidence type="ECO:0000313" key="1">
    <source>
        <dbReference type="EMBL" id="MFD2695335.1"/>
    </source>
</evidence>
<organism evidence="1 2">
    <name type="scientific">Sporolactobacillus shoreicorticis</name>
    <dbReference type="NCBI Taxonomy" id="1923877"/>
    <lineage>
        <taxon>Bacteria</taxon>
        <taxon>Bacillati</taxon>
        <taxon>Bacillota</taxon>
        <taxon>Bacilli</taxon>
        <taxon>Bacillales</taxon>
        <taxon>Sporolactobacillaceae</taxon>
        <taxon>Sporolactobacillus</taxon>
    </lineage>
</organism>
<sequence>MQFSDRDQDYRNHQKAYYYNEKQEQSKPYWTRDKNYYDEMRRPHKDDTVKVIMTQNELEKLIFSQVMNAQEHLLNIIMNRFRILTKNQEEIKQAEGTIFSLVNQIVGDNREIYKQLNELKKEIN</sequence>
<evidence type="ECO:0008006" key="3">
    <source>
        <dbReference type="Google" id="ProtNLM"/>
    </source>
</evidence>
<protein>
    <recommendedName>
        <fullName evidence="3">Replication protein</fullName>
    </recommendedName>
</protein>
<dbReference type="RefSeq" id="WP_253062580.1">
    <property type="nucleotide sequence ID" value="NZ_JAMXWM010000014.1"/>
</dbReference>
<name>A0ABW5S6B7_9BACL</name>
<proteinExistence type="predicted"/>
<evidence type="ECO:0000313" key="2">
    <source>
        <dbReference type="Proteomes" id="UP001597399"/>
    </source>
</evidence>
<dbReference type="EMBL" id="JBHUMQ010000042">
    <property type="protein sequence ID" value="MFD2695335.1"/>
    <property type="molecule type" value="Genomic_DNA"/>
</dbReference>